<organism evidence="3 4">
    <name type="scientific">Pedococcus ginsenosidimutans</name>
    <dbReference type="NCBI Taxonomy" id="490570"/>
    <lineage>
        <taxon>Bacteria</taxon>
        <taxon>Bacillati</taxon>
        <taxon>Actinomycetota</taxon>
        <taxon>Actinomycetes</taxon>
        <taxon>Micrococcales</taxon>
        <taxon>Intrasporangiaceae</taxon>
        <taxon>Pedococcus</taxon>
    </lineage>
</organism>
<keyword evidence="4" id="KW-1185">Reference proteome</keyword>
<feature type="region of interest" description="Disordered" evidence="1">
    <location>
        <begin position="99"/>
        <end position="118"/>
    </location>
</feature>
<dbReference type="EMBL" id="BAABLO010000001">
    <property type="protein sequence ID" value="GAA4711951.1"/>
    <property type="molecule type" value="Genomic_DNA"/>
</dbReference>
<comment type="caution">
    <text evidence="3">The sequence shown here is derived from an EMBL/GenBank/DDBJ whole genome shotgun (WGS) entry which is preliminary data.</text>
</comment>
<gene>
    <name evidence="3" type="ORF">GCM10025782_05070</name>
</gene>
<reference evidence="4" key="1">
    <citation type="journal article" date="2019" name="Int. J. Syst. Evol. Microbiol.">
        <title>The Global Catalogue of Microorganisms (GCM) 10K type strain sequencing project: providing services to taxonomists for standard genome sequencing and annotation.</title>
        <authorList>
            <consortium name="The Broad Institute Genomics Platform"/>
            <consortium name="The Broad Institute Genome Sequencing Center for Infectious Disease"/>
            <person name="Wu L."/>
            <person name="Ma J."/>
        </authorList>
    </citation>
    <scope>NUCLEOTIDE SEQUENCE [LARGE SCALE GENOMIC DNA]</scope>
    <source>
        <strain evidence="4">JCM 18961</strain>
    </source>
</reference>
<accession>A0ABP8XQY5</accession>
<feature type="transmembrane region" description="Helical" evidence="2">
    <location>
        <begin position="70"/>
        <end position="91"/>
    </location>
</feature>
<feature type="transmembrane region" description="Helical" evidence="2">
    <location>
        <begin position="43"/>
        <end position="64"/>
    </location>
</feature>
<protein>
    <submittedName>
        <fullName evidence="3">Uncharacterized protein</fullName>
    </submittedName>
</protein>
<dbReference type="Proteomes" id="UP001500556">
    <property type="component" value="Unassembled WGS sequence"/>
</dbReference>
<evidence type="ECO:0000256" key="1">
    <source>
        <dbReference type="SAM" id="MobiDB-lite"/>
    </source>
</evidence>
<sequence>MTASTLPGVPPVPARSSATSPLAAGAAATSAGASAAGATRFRLSVLLGAALFAPAAFLVLRGNLSVTDALLRFGCALVVAAAGTALVLATVPREAVAETAEPATASPAAPAAATPSAP</sequence>
<evidence type="ECO:0000313" key="4">
    <source>
        <dbReference type="Proteomes" id="UP001500556"/>
    </source>
</evidence>
<keyword evidence="2" id="KW-0812">Transmembrane</keyword>
<proteinExistence type="predicted"/>
<name>A0ABP8XQY5_9MICO</name>
<evidence type="ECO:0000256" key="2">
    <source>
        <dbReference type="SAM" id="Phobius"/>
    </source>
</evidence>
<keyword evidence="2" id="KW-0472">Membrane</keyword>
<evidence type="ECO:0000313" key="3">
    <source>
        <dbReference type="EMBL" id="GAA4711951.1"/>
    </source>
</evidence>
<keyword evidence="2" id="KW-1133">Transmembrane helix</keyword>